<accession>A0ABD3NVD4</accession>
<organism evidence="1 2">
    <name type="scientific">Cyclotella atomus</name>
    <dbReference type="NCBI Taxonomy" id="382360"/>
    <lineage>
        <taxon>Eukaryota</taxon>
        <taxon>Sar</taxon>
        <taxon>Stramenopiles</taxon>
        <taxon>Ochrophyta</taxon>
        <taxon>Bacillariophyta</taxon>
        <taxon>Coscinodiscophyceae</taxon>
        <taxon>Thalassiosirophycidae</taxon>
        <taxon>Stephanodiscales</taxon>
        <taxon>Stephanodiscaceae</taxon>
        <taxon>Cyclotella</taxon>
    </lineage>
</organism>
<dbReference type="EMBL" id="JALLPJ020001014">
    <property type="protein sequence ID" value="KAL3777975.1"/>
    <property type="molecule type" value="Genomic_DNA"/>
</dbReference>
<dbReference type="PROSITE" id="PS51257">
    <property type="entry name" value="PROKAR_LIPOPROTEIN"/>
    <property type="match status" value="1"/>
</dbReference>
<evidence type="ECO:0000313" key="2">
    <source>
        <dbReference type="Proteomes" id="UP001530400"/>
    </source>
</evidence>
<dbReference type="Gene3D" id="3.30.559.10">
    <property type="entry name" value="Chloramphenicol acetyltransferase-like domain"/>
    <property type="match status" value="1"/>
</dbReference>
<keyword evidence="2" id="KW-1185">Reference proteome</keyword>
<protein>
    <submittedName>
        <fullName evidence="1">Uncharacterized protein</fullName>
    </submittedName>
</protein>
<dbReference type="Proteomes" id="UP001530400">
    <property type="component" value="Unassembled WGS sequence"/>
</dbReference>
<dbReference type="AlphaFoldDB" id="A0ABD3NVD4"/>
<sequence>MKAATLIFLFESQRIWSRANAFSPHPTPTICGCHASSQVLEVFQSSAVQDAGRKTTSLGIRRSDGSKLQSLSSPFVIHKGRATDMIKRCVSIEGLSLSKGWTPQATQAFQLAIEAVVRANPILTGKLVEVQTSLWPWARKEIHVVPNIYNPNSFCTVLQAPDDMLSPGELFADEIVEGISGTRKLFHYMSSTFAPFMLDKPDFTFQQIKSESPLFQAKIVDFGDGYSAYSIKLSHAIGDGTTYFQLVSQISAYMNGNEPQPINWNNPMKSTHEIYPDSFTERDYHRSYGLPFGWGLVKNLRALPLRHCKYLLLSKEKILKIKNEMRSSKGETKMDDYDTAQGRISTNDIVMSAICELNGSSDVFAFDRSMRGTKAGLNAYDAGNLFWEIPFDRVAGKDPTEIRKILLKESGSFYDSNDVPLMPFLNGRVGRITSLATVTHQTTFPGSELLCLFPSASFISELPLDVAVIFKFNSDYWNHLFRALCTTLGKRIILLYLRKFLLKHLEDEREYKCPHLRL</sequence>
<name>A0ABD3NVD4_9STRA</name>
<reference evidence="1 2" key="1">
    <citation type="submission" date="2024-10" db="EMBL/GenBank/DDBJ databases">
        <title>Updated reference genomes for cyclostephanoid diatoms.</title>
        <authorList>
            <person name="Roberts W.R."/>
            <person name="Alverson A.J."/>
        </authorList>
    </citation>
    <scope>NUCLEOTIDE SEQUENCE [LARGE SCALE GENOMIC DNA]</scope>
    <source>
        <strain evidence="1 2">AJA010-31</strain>
    </source>
</reference>
<gene>
    <name evidence="1" type="ORF">ACHAWO_013744</name>
</gene>
<evidence type="ECO:0000313" key="1">
    <source>
        <dbReference type="EMBL" id="KAL3777975.1"/>
    </source>
</evidence>
<comment type="caution">
    <text evidence="1">The sequence shown here is derived from an EMBL/GenBank/DDBJ whole genome shotgun (WGS) entry which is preliminary data.</text>
</comment>
<proteinExistence type="predicted"/>
<dbReference type="InterPro" id="IPR023213">
    <property type="entry name" value="CAT-like_dom_sf"/>
</dbReference>